<evidence type="ECO:0000256" key="24">
    <source>
        <dbReference type="ARBA" id="ARBA00046376"/>
    </source>
</evidence>
<evidence type="ECO:0000256" key="21">
    <source>
        <dbReference type="ARBA" id="ARBA00044985"/>
    </source>
</evidence>
<feature type="transmembrane region" description="Helical" evidence="25">
    <location>
        <begin position="171"/>
        <end position="191"/>
    </location>
</feature>
<feature type="transmembrane region" description="Helical" evidence="25">
    <location>
        <begin position="291"/>
        <end position="308"/>
    </location>
</feature>
<dbReference type="SUPFAM" id="SSF103473">
    <property type="entry name" value="MFS general substrate transporter"/>
    <property type="match status" value="1"/>
</dbReference>
<comment type="catalytic activity">
    <reaction evidence="14">
        <text>L-aspartyl-L-lysine(out) = L-aspartyl-L-lysine(in)</text>
        <dbReference type="Rhea" id="RHEA:79411"/>
        <dbReference type="ChEBI" id="CHEBI:229953"/>
    </reaction>
</comment>
<dbReference type="PANTHER" id="PTHR23512:SF3">
    <property type="entry name" value="MAJOR FACILITATOR SUPERFAMILY DOMAIN-CONTAINING PROTEIN 1"/>
    <property type="match status" value="1"/>
</dbReference>
<sequence length="439" mass="48580">MFASYVASDVFSPLQTILERHNQWNPSEYGWFSGSYSIFNVFLGMLIFGGIILDRKGIRFSGTLSCILMVGGIALKYWAVSNESLLESSITFFGSEYKMQVVWAVVGFGIYGVGSEVAGITISKSIVKWFKGKELALAMGMQLSLARLGSAAALAVSPMIVSYYGNVSSSVLFGLCLLVVGLLSFIIFTIYDKKLDTQIKEQETKSEESFNFKDVKAILNNKGFWLIALLCVVFYSAVFPYLKYAAGMMEFKFGVDPKLSGLIPSLLPFGAIVLTPLFGRIYDKVGHGADLMIGGSVLLTTVHLLFTLPFLDQWWVAIILMVLLGIAFSMVPSAMWPSLAKIIPERQLGTTYALTYYIQNIGLMVVPILVGYVLNEYSIIGTVVKDGVAVNRYDYTLTMTIFTAICSISIILSVILKFTDKKMGYRLQHANMEKKKLDL</sequence>
<evidence type="ECO:0000256" key="17">
    <source>
        <dbReference type="ARBA" id="ARBA00044903"/>
    </source>
</evidence>
<organism evidence="27">
    <name type="scientific">bioreactor metagenome</name>
    <dbReference type="NCBI Taxonomy" id="1076179"/>
    <lineage>
        <taxon>unclassified sequences</taxon>
        <taxon>metagenomes</taxon>
        <taxon>ecological metagenomes</taxon>
    </lineage>
</organism>
<evidence type="ECO:0000256" key="20">
    <source>
        <dbReference type="ARBA" id="ARBA00044924"/>
    </source>
</evidence>
<evidence type="ECO:0000256" key="1">
    <source>
        <dbReference type="ARBA" id="ARBA00004155"/>
    </source>
</evidence>
<feature type="transmembrane region" description="Helical" evidence="25">
    <location>
        <begin position="395"/>
        <end position="416"/>
    </location>
</feature>
<dbReference type="InterPro" id="IPR020846">
    <property type="entry name" value="MFS_dom"/>
</dbReference>
<feature type="transmembrane region" description="Helical" evidence="25">
    <location>
        <begin position="357"/>
        <end position="375"/>
    </location>
</feature>
<dbReference type="Gene3D" id="1.20.1250.20">
    <property type="entry name" value="MFS general substrate transporter like domains"/>
    <property type="match status" value="2"/>
</dbReference>
<evidence type="ECO:0000256" key="19">
    <source>
        <dbReference type="ARBA" id="ARBA00044919"/>
    </source>
</evidence>
<comment type="catalytic activity">
    <reaction evidence="20">
        <text>L-lysyl-glycine(out) = L-lysyl-glycine(in)</text>
        <dbReference type="Rhea" id="RHEA:79407"/>
        <dbReference type="ChEBI" id="CHEBI:191202"/>
    </reaction>
</comment>
<comment type="catalytic activity">
    <reaction evidence="10">
        <text>L-alpha-aminoacyl-L-arginine(out) = L-alpha-aminoacyl-L-arginine(in)</text>
        <dbReference type="Rhea" id="RHEA:79367"/>
        <dbReference type="ChEBI" id="CHEBI:229968"/>
    </reaction>
</comment>
<comment type="catalytic activity">
    <reaction evidence="12">
        <text>L-lysyl-L-alpha-amino acid(out) = L-lysyl-L-alpha-amino acid(in)</text>
        <dbReference type="Rhea" id="RHEA:79387"/>
        <dbReference type="ChEBI" id="CHEBI:229965"/>
    </reaction>
</comment>
<dbReference type="EMBL" id="VSSQ01000242">
    <property type="protein sequence ID" value="MPL87670.1"/>
    <property type="molecule type" value="Genomic_DNA"/>
</dbReference>
<comment type="caution">
    <text evidence="27">The sequence shown here is derived from an EMBL/GenBank/DDBJ whole genome shotgun (WGS) entry which is preliminary data.</text>
</comment>
<evidence type="ECO:0000256" key="14">
    <source>
        <dbReference type="ARBA" id="ARBA00044898"/>
    </source>
</evidence>
<comment type="catalytic activity">
    <reaction evidence="18">
        <text>L-histidyl-L-alpha-amino acid(out) = L-histidyl-L-alpha-amino acid(in)</text>
        <dbReference type="Rhea" id="RHEA:79379"/>
        <dbReference type="ChEBI" id="CHEBI:229964"/>
    </reaction>
</comment>
<evidence type="ECO:0000256" key="6">
    <source>
        <dbReference type="ARBA" id="ARBA00023136"/>
    </source>
</evidence>
<keyword evidence="5 25" id="KW-1133">Transmembrane helix</keyword>
<keyword evidence="6 25" id="KW-0472">Membrane</keyword>
<accession>A0A644V8K5</accession>
<comment type="catalytic activity">
    <reaction evidence="9">
        <text>L-histidyl-glycine(out) = L-histidyl-glycine(in)</text>
        <dbReference type="Rhea" id="RHEA:79395"/>
        <dbReference type="ChEBI" id="CHEBI:229957"/>
    </reaction>
</comment>
<comment type="function">
    <text evidence="23">Lysosomal dipeptide uniporter that selectively exports lysine, arginine or histidine-containing dipeptides with a net positive charge from the lysosome lumen into the cytosol. Could play a role in a specific type of protein O-glycosylation indirectly regulating macrophages migration and tissue invasion. Also essential for liver homeostasis.</text>
</comment>
<dbReference type="Pfam" id="PF07690">
    <property type="entry name" value="MFS_1"/>
    <property type="match status" value="1"/>
</dbReference>
<dbReference type="GO" id="GO:0005765">
    <property type="term" value="C:lysosomal membrane"/>
    <property type="evidence" value="ECO:0007669"/>
    <property type="project" value="UniProtKB-SubCell"/>
</dbReference>
<comment type="catalytic activity">
    <reaction evidence="16">
        <text>L-lysyl-L-lysine(out) = L-lysyl-L-lysine(in)</text>
        <dbReference type="Rhea" id="RHEA:79403"/>
        <dbReference type="ChEBI" id="CHEBI:229956"/>
    </reaction>
</comment>
<evidence type="ECO:0000256" key="10">
    <source>
        <dbReference type="ARBA" id="ARBA00044881"/>
    </source>
</evidence>
<evidence type="ECO:0000256" key="4">
    <source>
        <dbReference type="ARBA" id="ARBA00022692"/>
    </source>
</evidence>
<comment type="similarity">
    <text evidence="2">Belongs to the major facilitator superfamily.</text>
</comment>
<evidence type="ECO:0000256" key="16">
    <source>
        <dbReference type="ARBA" id="ARBA00044900"/>
    </source>
</evidence>
<comment type="catalytic activity">
    <reaction evidence="8">
        <text>L-lysyl-L-alanine(out) = L-lysyl-L-alanine(in)</text>
        <dbReference type="Rhea" id="RHEA:79399"/>
        <dbReference type="ChEBI" id="CHEBI:229954"/>
    </reaction>
</comment>
<comment type="catalytic activity">
    <reaction evidence="15">
        <text>L-arginyl-L-alpha-amino acid(out) = L-arginyl-L-alpha-amino acid(in)</text>
        <dbReference type="Rhea" id="RHEA:79371"/>
        <dbReference type="ChEBI" id="CHEBI:84315"/>
    </reaction>
</comment>
<reference evidence="27" key="1">
    <citation type="submission" date="2019-08" db="EMBL/GenBank/DDBJ databases">
        <authorList>
            <person name="Kucharzyk K."/>
            <person name="Murdoch R.W."/>
            <person name="Higgins S."/>
            <person name="Loffler F."/>
        </authorList>
    </citation>
    <scope>NUCLEOTIDE SEQUENCE</scope>
</reference>
<feature type="domain" description="Major facilitator superfamily (MFS) profile" evidence="26">
    <location>
        <begin position="1"/>
        <end position="421"/>
    </location>
</feature>
<evidence type="ECO:0000256" key="9">
    <source>
        <dbReference type="ARBA" id="ARBA00044878"/>
    </source>
</evidence>
<feature type="transmembrane region" description="Helical" evidence="25">
    <location>
        <begin position="144"/>
        <end position="165"/>
    </location>
</feature>
<comment type="catalytic activity">
    <reaction evidence="19">
        <text>L-alanyl-L-lysine(out) = L-alanyl-L-lysine(in)</text>
        <dbReference type="Rhea" id="RHEA:79415"/>
        <dbReference type="ChEBI" id="CHEBI:192470"/>
    </reaction>
</comment>
<dbReference type="InterPro" id="IPR052187">
    <property type="entry name" value="MFSD1"/>
</dbReference>
<proteinExistence type="inferred from homology"/>
<comment type="subunit">
    <text evidence="24">Homodimer. Interacts with lysosomal protein GLMP (via lumenal domain); the interaction starts while both proteins are still in the endoplasmic reticulum and is required for stabilization of MFSD1 in lysosomes but has no direct effect on its targeting to lysosomes or transporter activity.</text>
</comment>
<feature type="transmembrane region" description="Helical" evidence="25">
    <location>
        <begin position="29"/>
        <end position="53"/>
    </location>
</feature>
<dbReference type="PANTHER" id="PTHR23512">
    <property type="entry name" value="MAJOR FACILITATOR SUPERFAMILY DOMAIN-CONTAINING PROTEIN 1"/>
    <property type="match status" value="1"/>
</dbReference>
<evidence type="ECO:0000259" key="26">
    <source>
        <dbReference type="PROSITE" id="PS50850"/>
    </source>
</evidence>
<comment type="catalytic activity">
    <reaction evidence="17">
        <text>L-arginyl-glycine(out) = L-arginyl-glycine(in)</text>
        <dbReference type="Rhea" id="RHEA:79391"/>
        <dbReference type="ChEBI" id="CHEBI:229955"/>
    </reaction>
</comment>
<gene>
    <name evidence="27" type="ORF">SDC9_33671</name>
</gene>
<evidence type="ECO:0000256" key="13">
    <source>
        <dbReference type="ARBA" id="ARBA00044893"/>
    </source>
</evidence>
<evidence type="ECO:0000256" key="8">
    <source>
        <dbReference type="ARBA" id="ARBA00044876"/>
    </source>
</evidence>
<comment type="catalytic activity">
    <reaction evidence="13">
        <text>L-alpha-aminoacyl-L-lysine(out) = L-alpha-aminoacyl-L-lysine(in)</text>
        <dbReference type="Rhea" id="RHEA:79383"/>
        <dbReference type="ChEBI" id="CHEBI:229966"/>
    </reaction>
</comment>
<evidence type="ECO:0000256" key="25">
    <source>
        <dbReference type="SAM" id="Phobius"/>
    </source>
</evidence>
<evidence type="ECO:0000256" key="18">
    <source>
        <dbReference type="ARBA" id="ARBA00044912"/>
    </source>
</evidence>
<evidence type="ECO:0000313" key="27">
    <source>
        <dbReference type="EMBL" id="MPL87670.1"/>
    </source>
</evidence>
<name>A0A644V8K5_9ZZZZ</name>
<keyword evidence="7" id="KW-0458">Lysosome</keyword>
<evidence type="ECO:0000256" key="23">
    <source>
        <dbReference type="ARBA" id="ARBA00045709"/>
    </source>
</evidence>
<dbReference type="GO" id="GO:0022857">
    <property type="term" value="F:transmembrane transporter activity"/>
    <property type="evidence" value="ECO:0007669"/>
    <property type="project" value="InterPro"/>
</dbReference>
<evidence type="ECO:0000256" key="2">
    <source>
        <dbReference type="ARBA" id="ARBA00008335"/>
    </source>
</evidence>
<evidence type="ECO:0000256" key="15">
    <source>
        <dbReference type="ARBA" id="ARBA00044899"/>
    </source>
</evidence>
<comment type="catalytic activity">
    <reaction evidence="11">
        <text>L-alpha-aminoacyl-L-histidine(out) = L-alpha-aminoacyl-L-histidine(in)</text>
        <dbReference type="Rhea" id="RHEA:79375"/>
        <dbReference type="ChEBI" id="CHEBI:229967"/>
    </reaction>
</comment>
<evidence type="ECO:0000256" key="22">
    <source>
        <dbReference type="ARBA" id="ARBA00045018"/>
    </source>
</evidence>
<keyword evidence="4 25" id="KW-0812">Transmembrane</keyword>
<feature type="transmembrane region" description="Helical" evidence="25">
    <location>
        <begin position="60"/>
        <end position="80"/>
    </location>
</feature>
<evidence type="ECO:0000256" key="7">
    <source>
        <dbReference type="ARBA" id="ARBA00023228"/>
    </source>
</evidence>
<protein>
    <recommendedName>
        <fullName evidence="21">Lysosomal dipeptide transporter MFSD1</fullName>
    </recommendedName>
    <alternativeName>
        <fullName evidence="22">Major facilitator superfamily domain-containing protein 1</fullName>
    </alternativeName>
</protein>
<dbReference type="PROSITE" id="PS50850">
    <property type="entry name" value="MFS"/>
    <property type="match status" value="1"/>
</dbReference>
<feature type="transmembrane region" description="Helical" evidence="25">
    <location>
        <begin position="100"/>
        <end position="123"/>
    </location>
</feature>
<feature type="transmembrane region" description="Helical" evidence="25">
    <location>
        <begin position="314"/>
        <end position="336"/>
    </location>
</feature>
<feature type="transmembrane region" description="Helical" evidence="25">
    <location>
        <begin position="223"/>
        <end position="242"/>
    </location>
</feature>
<feature type="transmembrane region" description="Helical" evidence="25">
    <location>
        <begin position="262"/>
        <end position="279"/>
    </location>
</feature>
<evidence type="ECO:0000256" key="3">
    <source>
        <dbReference type="ARBA" id="ARBA00022448"/>
    </source>
</evidence>
<evidence type="ECO:0000256" key="12">
    <source>
        <dbReference type="ARBA" id="ARBA00044891"/>
    </source>
</evidence>
<dbReference type="InterPro" id="IPR036259">
    <property type="entry name" value="MFS_trans_sf"/>
</dbReference>
<keyword evidence="3" id="KW-0813">Transport</keyword>
<evidence type="ECO:0000256" key="5">
    <source>
        <dbReference type="ARBA" id="ARBA00022989"/>
    </source>
</evidence>
<comment type="subcellular location">
    <subcellularLocation>
        <location evidence="1">Lysosome membrane</location>
        <topology evidence="1">Multi-pass membrane protein</topology>
    </subcellularLocation>
</comment>
<evidence type="ECO:0000256" key="11">
    <source>
        <dbReference type="ARBA" id="ARBA00044884"/>
    </source>
</evidence>
<dbReference type="InterPro" id="IPR011701">
    <property type="entry name" value="MFS"/>
</dbReference>
<dbReference type="AlphaFoldDB" id="A0A644V8K5"/>